<evidence type="ECO:0000313" key="5">
    <source>
        <dbReference type="Proteomes" id="UP000187203"/>
    </source>
</evidence>
<evidence type="ECO:0000256" key="3">
    <source>
        <dbReference type="SAM" id="SignalP"/>
    </source>
</evidence>
<keyword evidence="3" id="KW-0732">Signal</keyword>
<keyword evidence="5" id="KW-1185">Reference proteome</keyword>
<evidence type="ECO:0000256" key="1">
    <source>
        <dbReference type="ARBA" id="ARBA00022737"/>
    </source>
</evidence>
<evidence type="ECO:0008006" key="6">
    <source>
        <dbReference type="Google" id="ProtNLM"/>
    </source>
</evidence>
<dbReference type="EMBL" id="AWUE01016647">
    <property type="protein sequence ID" value="OMO89899.1"/>
    <property type="molecule type" value="Genomic_DNA"/>
</dbReference>
<comment type="caution">
    <text evidence="4">The sequence shown here is derived from an EMBL/GenBank/DDBJ whole genome shotgun (WGS) entry which is preliminary data.</text>
</comment>
<evidence type="ECO:0000313" key="4">
    <source>
        <dbReference type="EMBL" id="OMO89899.1"/>
    </source>
</evidence>
<feature type="signal peptide" evidence="3">
    <location>
        <begin position="1"/>
        <end position="19"/>
    </location>
</feature>
<gene>
    <name evidence="4" type="ORF">COLO4_19522</name>
</gene>
<protein>
    <recommendedName>
        <fullName evidence="6">Six-bladed beta-propeller, TolB-like protein</fullName>
    </recommendedName>
</protein>
<dbReference type="AlphaFoldDB" id="A0A1R3J4Y4"/>
<evidence type="ECO:0000256" key="2">
    <source>
        <dbReference type="PROSITE-ProRule" id="PRU00504"/>
    </source>
</evidence>
<dbReference type="Pfam" id="PF01436">
    <property type="entry name" value="NHL"/>
    <property type="match status" value="1"/>
</dbReference>
<dbReference type="InterPro" id="IPR001258">
    <property type="entry name" value="NHL_repeat"/>
</dbReference>
<dbReference type="OrthoDB" id="342730at2759"/>
<feature type="repeat" description="NHL" evidence="2">
    <location>
        <begin position="83"/>
        <end position="120"/>
    </location>
</feature>
<feature type="chain" id="PRO_5013000697" description="Six-bladed beta-propeller, TolB-like protein" evidence="3">
    <location>
        <begin position="20"/>
        <end position="386"/>
    </location>
</feature>
<accession>A0A1R3J4Y4</accession>
<dbReference type="PROSITE" id="PS51125">
    <property type="entry name" value="NHL"/>
    <property type="match status" value="1"/>
</dbReference>
<dbReference type="InterPro" id="IPR011042">
    <property type="entry name" value="6-blade_b-propeller_TolB-like"/>
</dbReference>
<dbReference type="PANTHER" id="PTHR13833">
    <property type="match status" value="1"/>
</dbReference>
<reference evidence="5" key="1">
    <citation type="submission" date="2013-09" db="EMBL/GenBank/DDBJ databases">
        <title>Corchorus olitorius genome sequencing.</title>
        <authorList>
            <person name="Alam M."/>
            <person name="Haque M.S."/>
            <person name="Islam M.S."/>
            <person name="Emdad E.M."/>
            <person name="Islam M.M."/>
            <person name="Ahmed B."/>
            <person name="Halim A."/>
            <person name="Hossen Q.M.M."/>
            <person name="Hossain M.Z."/>
            <person name="Ahmed R."/>
            <person name="Khan M.M."/>
            <person name="Islam R."/>
            <person name="Rashid M.M."/>
            <person name="Khan S.A."/>
            <person name="Rahman M.S."/>
            <person name="Alam M."/>
            <person name="Yahiya A.S."/>
            <person name="Khan M.S."/>
            <person name="Azam M.S."/>
            <person name="Haque T."/>
            <person name="Lashkar M.Z.H."/>
            <person name="Akhand A.I."/>
            <person name="Morshed G."/>
            <person name="Roy S."/>
            <person name="Uddin K.S."/>
            <person name="Rabeya T."/>
            <person name="Hossain A.S."/>
            <person name="Chowdhury A."/>
            <person name="Snigdha A.R."/>
            <person name="Mortoza M.S."/>
            <person name="Matin S.A."/>
            <person name="Hoque S.M.E."/>
            <person name="Islam M.K."/>
            <person name="Roy D.K."/>
            <person name="Haider R."/>
            <person name="Moosa M.M."/>
            <person name="Elias S.M."/>
            <person name="Hasan A.M."/>
            <person name="Jahan S."/>
            <person name="Shafiuddin M."/>
            <person name="Mahmood N."/>
            <person name="Shommy N.S."/>
        </authorList>
    </citation>
    <scope>NUCLEOTIDE SEQUENCE [LARGE SCALE GENOMIC DNA]</scope>
    <source>
        <strain evidence="5">cv. O-4</strain>
    </source>
</reference>
<dbReference type="SUPFAM" id="SSF63829">
    <property type="entry name" value="Calcium-dependent phosphotriesterase"/>
    <property type="match status" value="1"/>
</dbReference>
<dbReference type="Proteomes" id="UP000187203">
    <property type="component" value="Unassembled WGS sequence"/>
</dbReference>
<dbReference type="PANTHER" id="PTHR13833:SF71">
    <property type="entry name" value="NHL DOMAIN-CONTAINING PROTEIN"/>
    <property type="match status" value="1"/>
</dbReference>
<sequence>MASHLPLITLFLFFNSVLSEIILEEGYTVTTVIDGHKLNINPYSVIARPGSSDLLLLDSSDSHLYTLSFPLSSGEPKPGYRDGELGQARFDKPRSVALDAKGNIYVADKDNHVIRKITTSGTVTTIAGGYTRAVGNKDGPSQNATFSNDFELAIVAERCILLVVDHGSQTIRQIDLKSADCAAKSPSGQLFVYVAKAQPFSIMDSDLDVLIMAGSSYNLDPRSGTFMFSRLGYGDSTSPLYYPSWRDQPHRIQQDMEALPNQFGEASSDTLLRHQKRKSRASQKDLVSLHDSVGLSNSEVKKSQFFADQMKDLICFDENLDLPNRSEFLLKHGDGNQNVGNVAPECHGRRVDSMIQANIMGFAKEAEEANALDEPVVSNSGLVKRR</sequence>
<name>A0A1R3J4Y4_9ROSI</name>
<keyword evidence="1" id="KW-0677">Repeat</keyword>
<organism evidence="4 5">
    <name type="scientific">Corchorus olitorius</name>
    <dbReference type="NCBI Taxonomy" id="93759"/>
    <lineage>
        <taxon>Eukaryota</taxon>
        <taxon>Viridiplantae</taxon>
        <taxon>Streptophyta</taxon>
        <taxon>Embryophyta</taxon>
        <taxon>Tracheophyta</taxon>
        <taxon>Spermatophyta</taxon>
        <taxon>Magnoliopsida</taxon>
        <taxon>eudicotyledons</taxon>
        <taxon>Gunneridae</taxon>
        <taxon>Pentapetalae</taxon>
        <taxon>rosids</taxon>
        <taxon>malvids</taxon>
        <taxon>Malvales</taxon>
        <taxon>Malvaceae</taxon>
        <taxon>Grewioideae</taxon>
        <taxon>Apeibeae</taxon>
        <taxon>Corchorus</taxon>
    </lineage>
</organism>
<dbReference type="Gene3D" id="2.120.10.30">
    <property type="entry name" value="TolB, C-terminal domain"/>
    <property type="match status" value="1"/>
</dbReference>
<proteinExistence type="predicted"/>